<protein>
    <recommendedName>
        <fullName evidence="3">Ribosomally synthesized peptide with SipW-like signal peptide</fullName>
    </recommendedName>
</protein>
<dbReference type="EMBL" id="BAABBW010000003">
    <property type="protein sequence ID" value="GAA4174826.1"/>
    <property type="molecule type" value="Genomic_DNA"/>
</dbReference>
<comment type="caution">
    <text evidence="1">The sequence shown here is derived from an EMBL/GenBank/DDBJ whole genome shotgun (WGS) entry which is preliminary data.</text>
</comment>
<name>A0ABP8A0C2_9MICO</name>
<reference evidence="2" key="1">
    <citation type="journal article" date="2019" name="Int. J. Syst. Evol. Microbiol.">
        <title>The Global Catalogue of Microorganisms (GCM) 10K type strain sequencing project: providing services to taxonomists for standard genome sequencing and annotation.</title>
        <authorList>
            <consortium name="The Broad Institute Genomics Platform"/>
            <consortium name="The Broad Institute Genome Sequencing Center for Infectious Disease"/>
            <person name="Wu L."/>
            <person name="Ma J."/>
        </authorList>
    </citation>
    <scope>NUCLEOTIDE SEQUENCE [LARGE SCALE GENOMIC DNA]</scope>
    <source>
        <strain evidence="2">JCM 17591</strain>
    </source>
</reference>
<keyword evidence="2" id="KW-1185">Reference proteome</keyword>
<evidence type="ECO:0000313" key="2">
    <source>
        <dbReference type="Proteomes" id="UP001501079"/>
    </source>
</evidence>
<dbReference type="RefSeq" id="WP_344753795.1">
    <property type="nucleotide sequence ID" value="NZ_BAABBW010000003.1"/>
</dbReference>
<organism evidence="1 2">
    <name type="scientific">Gryllotalpicola koreensis</name>
    <dbReference type="NCBI Taxonomy" id="993086"/>
    <lineage>
        <taxon>Bacteria</taxon>
        <taxon>Bacillati</taxon>
        <taxon>Actinomycetota</taxon>
        <taxon>Actinomycetes</taxon>
        <taxon>Micrococcales</taxon>
        <taxon>Microbacteriaceae</taxon>
        <taxon>Gryllotalpicola</taxon>
    </lineage>
</organism>
<evidence type="ECO:0008006" key="3">
    <source>
        <dbReference type="Google" id="ProtNLM"/>
    </source>
</evidence>
<evidence type="ECO:0000313" key="1">
    <source>
        <dbReference type="EMBL" id="GAA4174826.1"/>
    </source>
</evidence>
<gene>
    <name evidence="1" type="ORF">GCM10022287_19280</name>
</gene>
<proteinExistence type="predicted"/>
<sequence>MAGKHSDVGARRPRRFALSALGVLALVSAGLVVGFAGTGGTYAAWNSTARVTGATVTTGSTAIQVSTTAGGFAASATLGTPTSALGPGATTATPFVVKNTGTTPVALSATVASGSSAALTSALRVAVTAASAPNCTSALAPSAVSPLTSYSTGTSLPRLQPGSTQSLCLVLTVPLNDASSATAQTVPLTVNLTGTQASS</sequence>
<dbReference type="Proteomes" id="UP001501079">
    <property type="component" value="Unassembled WGS sequence"/>
</dbReference>
<accession>A0ABP8A0C2</accession>